<dbReference type="GO" id="GO:0000139">
    <property type="term" value="C:Golgi membrane"/>
    <property type="evidence" value="ECO:0007669"/>
    <property type="project" value="UniProtKB-SubCell"/>
</dbReference>
<name>A0A2I0AKW9_9ASPA</name>
<sequence>MKIPRGRFSISTVAIIIFALAFAALVFTEDLWAFAGSSISKLKTCSKKDTLTNSSKEDMQKVAAIKDEDEDKISFDPEECNIEKGMWVYNTSAELYYTDVSCPYLDKQVACSMNGRPDSDYLNWEWQLDECFLPRFNATALLEKLRGKRLMFVGDSLQRQQWQSLVCMVESHIPTEKKLMNRSRSLSVFKMELQDYNATIEFNWAPFLIESNSDDPIITDTTKRVLRVDSIANHAKYWVGVDILIFNSYVWWMNGHRIKSLWGSFGNGEEGYEELEAVVAYRLAMKSWANWVDSNLNQSSTRVFFTTASPTHMRSADWKREKGLRCYNETRPVTKRGHWGSGSDKRMMEVVSSIVQKMKVPVTFINITQLSEYRKEAHASVYTKPLEEALSENQEGKPQRHVDCIHWCLPGVPDTWNQIFYAYL</sequence>
<dbReference type="Pfam" id="PF13839">
    <property type="entry name" value="PC-Esterase"/>
    <property type="match status" value="1"/>
</dbReference>
<dbReference type="PANTHER" id="PTHR32285:SF7">
    <property type="entry name" value="PROTEIN TRICHOME BIREFRINGENCE-LIKE 3"/>
    <property type="match status" value="1"/>
</dbReference>
<evidence type="ECO:0000313" key="11">
    <source>
        <dbReference type="Proteomes" id="UP000236161"/>
    </source>
</evidence>
<dbReference type="Proteomes" id="UP000236161">
    <property type="component" value="Unassembled WGS sequence"/>
</dbReference>
<evidence type="ECO:0000256" key="4">
    <source>
        <dbReference type="ARBA" id="ARBA00022968"/>
    </source>
</evidence>
<dbReference type="InterPro" id="IPR029962">
    <property type="entry name" value="TBL"/>
</dbReference>
<evidence type="ECO:0000259" key="9">
    <source>
        <dbReference type="Pfam" id="PF14416"/>
    </source>
</evidence>
<dbReference type="STRING" id="1088818.A0A2I0AKW9"/>
<keyword evidence="4" id="KW-0735">Signal-anchor</keyword>
<evidence type="ECO:0000256" key="3">
    <source>
        <dbReference type="ARBA" id="ARBA00022692"/>
    </source>
</evidence>
<feature type="domain" description="Trichome birefringence-like N-terminal" evidence="9">
    <location>
        <begin position="78"/>
        <end position="131"/>
    </location>
</feature>
<dbReference type="InterPro" id="IPR026057">
    <property type="entry name" value="TBL_C"/>
</dbReference>
<evidence type="ECO:0000313" key="10">
    <source>
        <dbReference type="EMBL" id="PKA56200.1"/>
    </source>
</evidence>
<dbReference type="GO" id="GO:1990538">
    <property type="term" value="F:xylan O-acetyltransferase activity"/>
    <property type="evidence" value="ECO:0007669"/>
    <property type="project" value="UniProtKB-ARBA"/>
</dbReference>
<accession>A0A2I0AKW9</accession>
<keyword evidence="3" id="KW-0812">Transmembrane</keyword>
<dbReference type="PANTHER" id="PTHR32285">
    <property type="entry name" value="PROTEIN TRICHOME BIREFRINGENCE-LIKE 9-RELATED"/>
    <property type="match status" value="1"/>
</dbReference>
<evidence type="ECO:0000256" key="7">
    <source>
        <dbReference type="ARBA" id="ARBA00023136"/>
    </source>
</evidence>
<protein>
    <submittedName>
        <fullName evidence="10">Uncharacterized protein</fullName>
    </submittedName>
</protein>
<comment type="subcellular location">
    <subcellularLocation>
        <location evidence="1">Golgi apparatus membrane</location>
        <topology evidence="1">Single-pass type II membrane protein</topology>
    </subcellularLocation>
</comment>
<keyword evidence="11" id="KW-1185">Reference proteome</keyword>
<organism evidence="10 11">
    <name type="scientific">Apostasia shenzhenica</name>
    <dbReference type="NCBI Taxonomy" id="1088818"/>
    <lineage>
        <taxon>Eukaryota</taxon>
        <taxon>Viridiplantae</taxon>
        <taxon>Streptophyta</taxon>
        <taxon>Embryophyta</taxon>
        <taxon>Tracheophyta</taxon>
        <taxon>Spermatophyta</taxon>
        <taxon>Magnoliopsida</taxon>
        <taxon>Liliopsida</taxon>
        <taxon>Asparagales</taxon>
        <taxon>Orchidaceae</taxon>
        <taxon>Apostasioideae</taxon>
        <taxon>Apostasia</taxon>
    </lineage>
</organism>
<keyword evidence="7" id="KW-0472">Membrane</keyword>
<evidence type="ECO:0000256" key="6">
    <source>
        <dbReference type="ARBA" id="ARBA00023034"/>
    </source>
</evidence>
<dbReference type="InterPro" id="IPR025846">
    <property type="entry name" value="TBL_N"/>
</dbReference>
<evidence type="ECO:0000256" key="1">
    <source>
        <dbReference type="ARBA" id="ARBA00004323"/>
    </source>
</evidence>
<gene>
    <name evidence="10" type="ORF">AXF42_Ash011129</name>
</gene>
<dbReference type="OrthoDB" id="630188at2759"/>
<reference evidence="10 11" key="1">
    <citation type="journal article" date="2017" name="Nature">
        <title>The Apostasia genome and the evolution of orchids.</title>
        <authorList>
            <person name="Zhang G.Q."/>
            <person name="Liu K.W."/>
            <person name="Li Z."/>
            <person name="Lohaus R."/>
            <person name="Hsiao Y.Y."/>
            <person name="Niu S.C."/>
            <person name="Wang J.Y."/>
            <person name="Lin Y.C."/>
            <person name="Xu Q."/>
            <person name="Chen L.J."/>
            <person name="Yoshida K."/>
            <person name="Fujiwara S."/>
            <person name="Wang Z.W."/>
            <person name="Zhang Y.Q."/>
            <person name="Mitsuda N."/>
            <person name="Wang M."/>
            <person name="Liu G.H."/>
            <person name="Pecoraro L."/>
            <person name="Huang H.X."/>
            <person name="Xiao X.J."/>
            <person name="Lin M."/>
            <person name="Wu X.Y."/>
            <person name="Wu W.L."/>
            <person name="Chen Y.Y."/>
            <person name="Chang S.B."/>
            <person name="Sakamoto S."/>
            <person name="Ohme-Takagi M."/>
            <person name="Yagi M."/>
            <person name="Zeng S.J."/>
            <person name="Shen C.Y."/>
            <person name="Yeh C.M."/>
            <person name="Luo Y.B."/>
            <person name="Tsai W.C."/>
            <person name="Van de Peer Y."/>
            <person name="Liu Z.J."/>
        </authorList>
    </citation>
    <scope>NUCLEOTIDE SEQUENCE [LARGE SCALE GENOMIC DNA]</scope>
    <source>
        <strain evidence="11">cv. Shenzhen</strain>
        <tissue evidence="10">Stem</tissue>
    </source>
</reference>
<evidence type="ECO:0000259" key="8">
    <source>
        <dbReference type="Pfam" id="PF13839"/>
    </source>
</evidence>
<evidence type="ECO:0000256" key="5">
    <source>
        <dbReference type="ARBA" id="ARBA00022989"/>
    </source>
</evidence>
<dbReference type="EMBL" id="KZ451974">
    <property type="protein sequence ID" value="PKA56200.1"/>
    <property type="molecule type" value="Genomic_DNA"/>
</dbReference>
<proteinExistence type="inferred from homology"/>
<keyword evidence="6" id="KW-0333">Golgi apparatus</keyword>
<feature type="domain" description="Trichome birefringence-like C-terminal" evidence="8">
    <location>
        <begin position="133"/>
        <end position="422"/>
    </location>
</feature>
<evidence type="ECO:0000256" key="2">
    <source>
        <dbReference type="ARBA" id="ARBA00007727"/>
    </source>
</evidence>
<dbReference type="AlphaFoldDB" id="A0A2I0AKW9"/>
<comment type="similarity">
    <text evidence="2">Belongs to the PC-esterase family. TBL subfamily.</text>
</comment>
<dbReference type="Pfam" id="PF14416">
    <property type="entry name" value="PMR5N"/>
    <property type="match status" value="1"/>
</dbReference>
<keyword evidence="5" id="KW-1133">Transmembrane helix</keyword>